<name>A0A7S4PA51_9EUKA</name>
<keyword evidence="1" id="KW-0812">Transmembrane</keyword>
<dbReference type="EMBL" id="HBKR01031974">
    <property type="protein sequence ID" value="CAE2328258.1"/>
    <property type="molecule type" value="Transcribed_RNA"/>
</dbReference>
<gene>
    <name evidence="2" type="ORF">NAES01612_LOCUS21035</name>
</gene>
<feature type="transmembrane region" description="Helical" evidence="1">
    <location>
        <begin position="60"/>
        <end position="85"/>
    </location>
</feature>
<feature type="transmembrane region" description="Helical" evidence="1">
    <location>
        <begin position="97"/>
        <end position="119"/>
    </location>
</feature>
<sequence length="264" mass="30452">MGENPGDGSREINQSKRTAFHPSFYTKFWKGAQEAVQGTIVAVKNPVVKEHYKKILKQTLLLMIITYSLAFVFYVLPLKFFYFIFGWDVNEEGNFELTVLMQVGYIVPHVYFIIVELFFNQIIEDLFFVTLGEQNEPLSKYLMGLPKLPRWKTIQTILKRNVMYLGIGIVLQFLSLLPVVGYFVFPAASTIFHMKIVGKEVSLVLGILFIFDSSDSTLFKNDFESDVDILQHFKTSIAPIYTAFIFCRGVQILKPSVFWYSSRI</sequence>
<evidence type="ECO:0000313" key="2">
    <source>
        <dbReference type="EMBL" id="CAE2328258.1"/>
    </source>
</evidence>
<dbReference type="AlphaFoldDB" id="A0A7S4PA51"/>
<feature type="transmembrane region" description="Helical" evidence="1">
    <location>
        <begin position="162"/>
        <end position="185"/>
    </location>
</feature>
<proteinExistence type="predicted"/>
<organism evidence="2">
    <name type="scientific">Paramoeba aestuarina</name>
    <dbReference type="NCBI Taxonomy" id="180227"/>
    <lineage>
        <taxon>Eukaryota</taxon>
        <taxon>Amoebozoa</taxon>
        <taxon>Discosea</taxon>
        <taxon>Flabellinia</taxon>
        <taxon>Dactylopodida</taxon>
        <taxon>Paramoebidae</taxon>
        <taxon>Paramoeba</taxon>
    </lineage>
</organism>
<reference evidence="2" key="1">
    <citation type="submission" date="2021-01" db="EMBL/GenBank/DDBJ databases">
        <authorList>
            <person name="Corre E."/>
            <person name="Pelletier E."/>
            <person name="Niang G."/>
            <person name="Scheremetjew M."/>
            <person name="Finn R."/>
            <person name="Kale V."/>
            <person name="Holt S."/>
            <person name="Cochrane G."/>
            <person name="Meng A."/>
            <person name="Brown T."/>
            <person name="Cohen L."/>
        </authorList>
    </citation>
    <scope>NUCLEOTIDE SEQUENCE</scope>
    <source>
        <strain evidence="2">SoJaBio B1-5/56/2</strain>
    </source>
</reference>
<evidence type="ECO:0000256" key="1">
    <source>
        <dbReference type="SAM" id="Phobius"/>
    </source>
</evidence>
<accession>A0A7S4PA51</accession>
<keyword evidence="1" id="KW-0472">Membrane</keyword>
<keyword evidence="1" id="KW-1133">Transmembrane helix</keyword>
<protein>
    <submittedName>
        <fullName evidence="2">Uncharacterized protein</fullName>
    </submittedName>
</protein>